<evidence type="ECO:0000313" key="2">
    <source>
        <dbReference type="Proteomes" id="UP001163603"/>
    </source>
</evidence>
<evidence type="ECO:0000313" key="1">
    <source>
        <dbReference type="EMBL" id="KAJ0037938.1"/>
    </source>
</evidence>
<sequence>MFFLIHPMEKMLVLQDPVLKRSSDYLALSLIQATIAEMKVSTHRPPFHMQRRSNQTRIKPHRVINQTTRSLSANIVSKSLQIHRRWGVIKMPTRRRE</sequence>
<reference evidence="2" key="1">
    <citation type="journal article" date="2023" name="G3 (Bethesda)">
        <title>Genome assembly and association tests identify interacting loci associated with vigor, precocity, and sex in interspecific pistachio rootstocks.</title>
        <authorList>
            <person name="Palmer W."/>
            <person name="Jacygrad E."/>
            <person name="Sagayaradj S."/>
            <person name="Cavanaugh K."/>
            <person name="Han R."/>
            <person name="Bertier L."/>
            <person name="Beede B."/>
            <person name="Kafkas S."/>
            <person name="Golino D."/>
            <person name="Preece J."/>
            <person name="Michelmore R."/>
        </authorList>
    </citation>
    <scope>NUCLEOTIDE SEQUENCE [LARGE SCALE GENOMIC DNA]</scope>
</reference>
<dbReference type="EMBL" id="CM047741">
    <property type="protein sequence ID" value="KAJ0037938.1"/>
    <property type="molecule type" value="Genomic_DNA"/>
</dbReference>
<accession>A0ACC0YKG1</accession>
<organism evidence="1 2">
    <name type="scientific">Pistacia integerrima</name>
    <dbReference type="NCBI Taxonomy" id="434235"/>
    <lineage>
        <taxon>Eukaryota</taxon>
        <taxon>Viridiplantae</taxon>
        <taxon>Streptophyta</taxon>
        <taxon>Embryophyta</taxon>
        <taxon>Tracheophyta</taxon>
        <taxon>Spermatophyta</taxon>
        <taxon>Magnoliopsida</taxon>
        <taxon>eudicotyledons</taxon>
        <taxon>Gunneridae</taxon>
        <taxon>Pentapetalae</taxon>
        <taxon>rosids</taxon>
        <taxon>malvids</taxon>
        <taxon>Sapindales</taxon>
        <taxon>Anacardiaceae</taxon>
        <taxon>Pistacia</taxon>
    </lineage>
</organism>
<proteinExistence type="predicted"/>
<name>A0ACC0YKG1_9ROSI</name>
<comment type="caution">
    <text evidence="1">The sequence shown here is derived from an EMBL/GenBank/DDBJ whole genome shotgun (WGS) entry which is preliminary data.</text>
</comment>
<gene>
    <name evidence="1" type="ORF">Pint_23076</name>
</gene>
<protein>
    <submittedName>
        <fullName evidence="1">Uncharacterized protein</fullName>
    </submittedName>
</protein>
<dbReference type="Proteomes" id="UP001163603">
    <property type="component" value="Chromosome 6"/>
</dbReference>
<keyword evidence="2" id="KW-1185">Reference proteome</keyword>